<sequence>MSVCDRCCVAGGGEASAPRASRASLLELGKDEQCASQRKTGHVCLPLYE</sequence>
<evidence type="ECO:0000313" key="2">
    <source>
        <dbReference type="Proteomes" id="UP000001471"/>
    </source>
</evidence>
<gene>
    <name evidence="1" type="ORF">PTRG_04305</name>
</gene>
<organism evidence="1 2">
    <name type="scientific">Pyrenophora tritici-repentis (strain Pt-1C-BFP)</name>
    <name type="common">Wheat tan spot fungus</name>
    <name type="synonym">Drechslera tritici-repentis</name>
    <dbReference type="NCBI Taxonomy" id="426418"/>
    <lineage>
        <taxon>Eukaryota</taxon>
        <taxon>Fungi</taxon>
        <taxon>Dikarya</taxon>
        <taxon>Ascomycota</taxon>
        <taxon>Pezizomycotina</taxon>
        <taxon>Dothideomycetes</taxon>
        <taxon>Pleosporomycetidae</taxon>
        <taxon>Pleosporales</taxon>
        <taxon>Pleosporineae</taxon>
        <taxon>Pleosporaceae</taxon>
        <taxon>Pyrenophora</taxon>
    </lineage>
</organism>
<protein>
    <submittedName>
        <fullName evidence="1">Uncharacterized protein</fullName>
    </submittedName>
</protein>
<reference evidence="2" key="1">
    <citation type="journal article" date="2013" name="G3 (Bethesda)">
        <title>Comparative genomics of a plant-pathogenic fungus, Pyrenophora tritici-repentis, reveals transduplication and the impact of repeat elements on pathogenicity and population divergence.</title>
        <authorList>
            <person name="Manning V.A."/>
            <person name="Pandelova I."/>
            <person name="Dhillon B."/>
            <person name="Wilhelm L.J."/>
            <person name="Goodwin S.B."/>
            <person name="Berlin A.M."/>
            <person name="Figueroa M."/>
            <person name="Freitag M."/>
            <person name="Hane J.K."/>
            <person name="Henrissat B."/>
            <person name="Holman W.H."/>
            <person name="Kodira C.D."/>
            <person name="Martin J."/>
            <person name="Oliver R.P."/>
            <person name="Robbertse B."/>
            <person name="Schackwitz W."/>
            <person name="Schwartz D.C."/>
            <person name="Spatafora J.W."/>
            <person name="Turgeon B.G."/>
            <person name="Yandava C."/>
            <person name="Young S."/>
            <person name="Zhou S."/>
            <person name="Zeng Q."/>
            <person name="Grigoriev I.V."/>
            <person name="Ma L.-J."/>
            <person name="Ciuffetti L.M."/>
        </authorList>
    </citation>
    <scope>NUCLEOTIDE SEQUENCE [LARGE SCALE GENOMIC DNA]</scope>
    <source>
        <strain evidence="2">Pt-1C-BFP</strain>
    </source>
</reference>
<name>B2W1H0_PYRTR</name>
<dbReference type="AlphaFoldDB" id="B2W1H0"/>
<accession>B2W1H0</accession>
<dbReference type="InParanoid" id="B2W1H0"/>
<dbReference type="HOGENOM" id="CLU_3143696_0_0_1"/>
<dbReference type="Proteomes" id="UP000001471">
    <property type="component" value="Unassembled WGS sequence"/>
</dbReference>
<evidence type="ECO:0000313" key="1">
    <source>
        <dbReference type="EMBL" id="EDU47143.1"/>
    </source>
</evidence>
<dbReference type="EMBL" id="DS231617">
    <property type="protein sequence ID" value="EDU47143.1"/>
    <property type="molecule type" value="Genomic_DNA"/>
</dbReference>
<proteinExistence type="predicted"/>